<feature type="region of interest" description="Disordered" evidence="2">
    <location>
        <begin position="69"/>
        <end position="111"/>
    </location>
</feature>
<feature type="compositionally biased region" description="Polar residues" evidence="2">
    <location>
        <begin position="31"/>
        <end position="48"/>
    </location>
</feature>
<dbReference type="PANTHER" id="PTHR35558">
    <property type="entry name" value="SGNH_HYDRO DOMAIN-CONTAINING PROTEIN"/>
    <property type="match status" value="1"/>
</dbReference>
<dbReference type="PROSITE" id="PS50103">
    <property type="entry name" value="ZF_C3H1"/>
    <property type="match status" value="1"/>
</dbReference>
<dbReference type="InterPro" id="IPR000571">
    <property type="entry name" value="Znf_CCCH"/>
</dbReference>
<evidence type="ECO:0000313" key="4">
    <source>
        <dbReference type="EMBL" id="CAH3169850.1"/>
    </source>
</evidence>
<feature type="domain" description="C3H1-type" evidence="3">
    <location>
        <begin position="337"/>
        <end position="365"/>
    </location>
</feature>
<evidence type="ECO:0000256" key="1">
    <source>
        <dbReference type="PROSITE-ProRule" id="PRU00723"/>
    </source>
</evidence>
<gene>
    <name evidence="4" type="ORF">PLOB_00010344</name>
</gene>
<reference evidence="4 5" key="1">
    <citation type="submission" date="2022-05" db="EMBL/GenBank/DDBJ databases">
        <authorList>
            <consortium name="Genoscope - CEA"/>
            <person name="William W."/>
        </authorList>
    </citation>
    <scope>NUCLEOTIDE SEQUENCE [LARGE SCALE GENOMIC DNA]</scope>
</reference>
<accession>A0ABN8QXJ9</accession>
<dbReference type="Proteomes" id="UP001159405">
    <property type="component" value="Unassembled WGS sequence"/>
</dbReference>
<proteinExistence type="predicted"/>
<feature type="compositionally biased region" description="Low complexity" evidence="2">
    <location>
        <begin position="7"/>
        <end position="30"/>
    </location>
</feature>
<keyword evidence="1" id="KW-0863">Zinc-finger</keyword>
<comment type="caution">
    <text evidence="4">The sequence shown here is derived from an EMBL/GenBank/DDBJ whole genome shotgun (WGS) entry which is preliminary data.</text>
</comment>
<keyword evidence="1" id="KW-0479">Metal-binding</keyword>
<keyword evidence="5" id="KW-1185">Reference proteome</keyword>
<evidence type="ECO:0000259" key="3">
    <source>
        <dbReference type="PROSITE" id="PS50103"/>
    </source>
</evidence>
<evidence type="ECO:0000256" key="2">
    <source>
        <dbReference type="SAM" id="MobiDB-lite"/>
    </source>
</evidence>
<organism evidence="4 5">
    <name type="scientific">Porites lobata</name>
    <dbReference type="NCBI Taxonomy" id="104759"/>
    <lineage>
        <taxon>Eukaryota</taxon>
        <taxon>Metazoa</taxon>
        <taxon>Cnidaria</taxon>
        <taxon>Anthozoa</taxon>
        <taxon>Hexacorallia</taxon>
        <taxon>Scleractinia</taxon>
        <taxon>Fungiina</taxon>
        <taxon>Poritidae</taxon>
        <taxon>Porites</taxon>
    </lineage>
</organism>
<dbReference type="PANTHER" id="PTHR35558:SF1">
    <property type="entry name" value="ENDONUCLEASE_EXONUCLEASE_PHOSPHATASE DOMAIN-CONTAINING PROTEIN"/>
    <property type="match status" value="1"/>
</dbReference>
<evidence type="ECO:0000313" key="5">
    <source>
        <dbReference type="Proteomes" id="UP001159405"/>
    </source>
</evidence>
<protein>
    <recommendedName>
        <fullName evidence="3">C3H1-type domain-containing protein</fullName>
    </recommendedName>
</protein>
<dbReference type="EMBL" id="CALNXK010000152">
    <property type="protein sequence ID" value="CAH3169850.1"/>
    <property type="molecule type" value="Genomic_DNA"/>
</dbReference>
<feature type="region of interest" description="Disordered" evidence="2">
    <location>
        <begin position="314"/>
        <end position="341"/>
    </location>
</feature>
<name>A0ABN8QXJ9_9CNID</name>
<feature type="compositionally biased region" description="Low complexity" evidence="2">
    <location>
        <begin position="314"/>
        <end position="334"/>
    </location>
</feature>
<keyword evidence="1" id="KW-0862">Zinc</keyword>
<feature type="region of interest" description="Disordered" evidence="2">
    <location>
        <begin position="1"/>
        <end position="48"/>
    </location>
</feature>
<feature type="zinc finger region" description="C3H1-type" evidence="1">
    <location>
        <begin position="337"/>
        <end position="365"/>
    </location>
</feature>
<sequence length="488" mass="51268">MRTTNNSLSTMSSPVTASSPSSSGSTPAPTVNTSASPPSQPVSLPDTNALAQAISRALAESLPPLLSSLRDSSGGNSNTAAASVPLSSTSTSTQSPASSSSSTPGSTSQSSGTLVVPSFISTYSSSGGPSVVSSLPATSSANLPVVVGGSCGGATGTESSTLPNLNKAFVVGPGYAPVPFKLVSKITAGLFVDLADLLPDNIRAQEIEPQAFLEGKLVVSGSKKRVIEIADIITWIEAFTIFSMILCHTFPSRWKDLNQYKLLIIQTARRFSDKSWLHYDIAFRKEAAASGSTDWSCMHPDLYNFHTRSPVTTSTASGSSTSSASSLSEPLGSSGNPRSSQYCHSWNDGRCRWPFGRCRFRHSCESCHGTTPHPLPSPVRAERTVPLPFSVKGVSAVARQPLANSTVNSFVPVHVGSHGNFSALELRSPFCVTFSAAGSAKFQFFVVFSSCLSFKTINHHELSGQAVHKRSGQAIHKHSGQAVHKLSS</sequence>